<dbReference type="EMBL" id="JASBWU010000019">
    <property type="protein sequence ID" value="KAJ9114311.1"/>
    <property type="molecule type" value="Genomic_DNA"/>
</dbReference>
<dbReference type="Proteomes" id="UP001243375">
    <property type="component" value="Unassembled WGS sequence"/>
</dbReference>
<organism evidence="1 2">
    <name type="scientific">Naganishia vaughanmartiniae</name>
    <dbReference type="NCBI Taxonomy" id="1424756"/>
    <lineage>
        <taxon>Eukaryota</taxon>
        <taxon>Fungi</taxon>
        <taxon>Dikarya</taxon>
        <taxon>Basidiomycota</taxon>
        <taxon>Agaricomycotina</taxon>
        <taxon>Tremellomycetes</taxon>
        <taxon>Filobasidiales</taxon>
        <taxon>Filobasidiaceae</taxon>
        <taxon>Naganishia</taxon>
    </lineage>
</organism>
<gene>
    <name evidence="1" type="ORF">QFC22_005763</name>
</gene>
<sequence length="455" mass="50189">MSDEGAFSLDQLMELAGLACAQTVARTYPASSHKRVLVIIGPGNQPGSKDIYKRLLKQCQNLHIPSLKSPDEFTKHYSTSSDVILDTIFGFSFHPPVRSPFDAVLRTIASPPEGKSARLPIVSIDIPSGWSVEDGRQKLHDEKGGDVPTFEPEVLLSLTCPKVGVKDFKGRHFLGGRFVPEKLSSNMADTTEETYDPHYEPVIQLTEKVNISTNEENEDVIFKMRAKLFRFVPDANEWKERGTGDLRLLQDKETKLVRVVMRRDKTLKVCANHLVSTEMKLQPNVGSDRSWVYKVHADYAEGEPTAETLAIRFANSENANNFKEEFEKAQVSNEDIRKNKASGGSSSADATTGIEKALESTTLDQSTKEANTDTEKHDTSEQDGAKISAAVDESSKDDAPKGKVAPEEGLEQKVVNAVDDAKNEKAEEKEVAADKEEVKVEAVKEDKPSGDAQPI</sequence>
<protein>
    <submittedName>
        <fullName evidence="1">Uncharacterized protein</fullName>
    </submittedName>
</protein>
<accession>A0ACC2WU25</accession>
<evidence type="ECO:0000313" key="2">
    <source>
        <dbReference type="Proteomes" id="UP001243375"/>
    </source>
</evidence>
<comment type="caution">
    <text evidence="1">The sequence shown here is derived from an EMBL/GenBank/DDBJ whole genome shotgun (WGS) entry which is preliminary data.</text>
</comment>
<name>A0ACC2WU25_9TREE</name>
<reference evidence="1" key="1">
    <citation type="submission" date="2023-04" db="EMBL/GenBank/DDBJ databases">
        <title>Draft Genome sequencing of Naganishia species isolated from polar environments using Oxford Nanopore Technology.</title>
        <authorList>
            <person name="Leo P."/>
            <person name="Venkateswaran K."/>
        </authorList>
    </citation>
    <scope>NUCLEOTIDE SEQUENCE</scope>
    <source>
        <strain evidence="1">MNA-CCFEE 5425</strain>
    </source>
</reference>
<keyword evidence="2" id="KW-1185">Reference proteome</keyword>
<evidence type="ECO:0000313" key="1">
    <source>
        <dbReference type="EMBL" id="KAJ9114311.1"/>
    </source>
</evidence>
<proteinExistence type="predicted"/>